<dbReference type="AlphaFoldDB" id="A0A6L6LP91"/>
<dbReference type="InterPro" id="IPR002734">
    <property type="entry name" value="RibDG_C"/>
</dbReference>
<feature type="region of interest" description="Disordered" evidence="1">
    <location>
        <begin position="230"/>
        <end position="273"/>
    </location>
</feature>
<evidence type="ECO:0000259" key="2">
    <source>
        <dbReference type="Pfam" id="PF01872"/>
    </source>
</evidence>
<gene>
    <name evidence="3" type="ORF">GMD59_04445</name>
</gene>
<dbReference type="InterPro" id="IPR024072">
    <property type="entry name" value="DHFR-like_dom_sf"/>
</dbReference>
<comment type="caution">
    <text evidence="3">The sequence shown here is derived from an EMBL/GenBank/DDBJ whole genome shotgun (WGS) entry which is preliminary data.</text>
</comment>
<dbReference type="GO" id="GO:0009231">
    <property type="term" value="P:riboflavin biosynthetic process"/>
    <property type="evidence" value="ECO:0007669"/>
    <property type="project" value="InterPro"/>
</dbReference>
<evidence type="ECO:0000313" key="3">
    <source>
        <dbReference type="EMBL" id="MTS26536.1"/>
    </source>
</evidence>
<dbReference type="Pfam" id="PF01872">
    <property type="entry name" value="RibD_C"/>
    <property type="match status" value="1"/>
</dbReference>
<evidence type="ECO:0000256" key="1">
    <source>
        <dbReference type="SAM" id="MobiDB-lite"/>
    </source>
</evidence>
<dbReference type="PANTHER" id="PTHR38011:SF11">
    <property type="entry name" value="2,5-DIAMINO-6-RIBOSYLAMINO-4(3H)-PYRIMIDINONE 5'-PHOSPHATE REDUCTASE"/>
    <property type="match status" value="1"/>
</dbReference>
<dbReference type="EMBL" id="WMZU01000004">
    <property type="protein sequence ID" value="MTS26536.1"/>
    <property type="molecule type" value="Genomic_DNA"/>
</dbReference>
<dbReference type="SUPFAM" id="SSF53597">
    <property type="entry name" value="Dihydrofolate reductase-like"/>
    <property type="match status" value="1"/>
</dbReference>
<organism evidence="3 4">
    <name type="scientific">Ruthenibacterium lactatiformans</name>
    <dbReference type="NCBI Taxonomy" id="1550024"/>
    <lineage>
        <taxon>Bacteria</taxon>
        <taxon>Bacillati</taxon>
        <taxon>Bacillota</taxon>
        <taxon>Clostridia</taxon>
        <taxon>Eubacteriales</taxon>
        <taxon>Oscillospiraceae</taxon>
        <taxon>Ruthenibacterium</taxon>
    </lineage>
</organism>
<sequence length="297" mass="32554">MERKVILYLAMSLDGFIADKNGGVGWMDLANNGEAFEGDYGYAAFSAEVDTVLMGMTTYRQITQELSPGAWPYVGMECQVFTHGAPPPDANAVFTSEDPAEAVRRLKARSGRNIWVCGGAQLARRMMALDLIDVYQLTVMPVILGGGVRLFPPEGPALPLRLTRHTVCNGVVELVYVRRDAPPPRMNKGPAAETLRCGACFCRTVFVDTARPTAPALPLSASALPAWSFPRRRSPSGGSNPHPVRQSPRPAYPQRPHAPADDRRNPRTSCRRGTASRYKGCFCLRSTICRPRPARPR</sequence>
<name>A0A6L6LP91_9FIRM</name>
<reference evidence="3 4" key="1">
    <citation type="journal article" date="2019" name="Nat. Med.">
        <title>A library of human gut bacterial isolates paired with longitudinal multiomics data enables mechanistic microbiome research.</title>
        <authorList>
            <person name="Poyet M."/>
            <person name="Groussin M."/>
            <person name="Gibbons S.M."/>
            <person name="Avila-Pacheco J."/>
            <person name="Jiang X."/>
            <person name="Kearney S.M."/>
            <person name="Perrotta A.R."/>
            <person name="Berdy B."/>
            <person name="Zhao S."/>
            <person name="Lieberman T.D."/>
            <person name="Swanson P.K."/>
            <person name="Smith M."/>
            <person name="Roesemann S."/>
            <person name="Alexander J.E."/>
            <person name="Rich S.A."/>
            <person name="Livny J."/>
            <person name="Vlamakis H."/>
            <person name="Clish C."/>
            <person name="Bullock K."/>
            <person name="Deik A."/>
            <person name="Scott J."/>
            <person name="Pierce K.A."/>
            <person name="Xavier R.J."/>
            <person name="Alm E.J."/>
        </authorList>
    </citation>
    <scope>NUCLEOTIDE SEQUENCE [LARGE SCALE GENOMIC DNA]</scope>
    <source>
        <strain evidence="3 4">BIOML-A4</strain>
    </source>
</reference>
<dbReference type="GO" id="GO:0008703">
    <property type="term" value="F:5-amino-6-(5-phosphoribosylamino)uracil reductase activity"/>
    <property type="evidence" value="ECO:0007669"/>
    <property type="project" value="InterPro"/>
</dbReference>
<dbReference type="InterPro" id="IPR050765">
    <property type="entry name" value="Riboflavin_Biosynth_HTPR"/>
</dbReference>
<dbReference type="PANTHER" id="PTHR38011">
    <property type="entry name" value="DIHYDROFOLATE REDUCTASE FAMILY PROTEIN (AFU_ORTHOLOGUE AFUA_8G06820)"/>
    <property type="match status" value="1"/>
</dbReference>
<accession>A0A6L6LP91</accession>
<dbReference type="Proteomes" id="UP000472755">
    <property type="component" value="Unassembled WGS sequence"/>
</dbReference>
<protein>
    <recommendedName>
        <fullName evidence="2">Bacterial bifunctional deaminase-reductase C-terminal domain-containing protein</fullName>
    </recommendedName>
</protein>
<evidence type="ECO:0000313" key="4">
    <source>
        <dbReference type="Proteomes" id="UP000472755"/>
    </source>
</evidence>
<proteinExistence type="predicted"/>
<dbReference type="Gene3D" id="3.40.430.10">
    <property type="entry name" value="Dihydrofolate Reductase, subunit A"/>
    <property type="match status" value="1"/>
</dbReference>
<feature type="domain" description="Bacterial bifunctional deaminase-reductase C-terminal" evidence="2">
    <location>
        <begin position="3"/>
        <end position="168"/>
    </location>
</feature>